<dbReference type="Pfam" id="PF22774">
    <property type="entry name" value="DNAJC11_beta-barrel"/>
    <property type="match status" value="1"/>
</dbReference>
<dbReference type="InterPro" id="IPR001623">
    <property type="entry name" value="DnaJ_domain"/>
</dbReference>
<name>A0A225B166_TALAT</name>
<dbReference type="GO" id="GO:0016020">
    <property type="term" value="C:membrane"/>
    <property type="evidence" value="ECO:0007669"/>
    <property type="project" value="UniProtKB-SubCell"/>
</dbReference>
<dbReference type="InterPro" id="IPR036869">
    <property type="entry name" value="J_dom_sf"/>
</dbReference>
<dbReference type="RefSeq" id="XP_020124575.1">
    <property type="nucleotide sequence ID" value="XM_020260253.1"/>
</dbReference>
<comment type="subcellular location">
    <subcellularLocation>
        <location evidence="1">Membrane</location>
    </subcellularLocation>
</comment>
<feature type="region of interest" description="Disordered" evidence="4">
    <location>
        <begin position="1"/>
        <end position="24"/>
    </location>
</feature>
<feature type="compositionally biased region" description="Basic and acidic residues" evidence="4">
    <location>
        <begin position="1284"/>
        <end position="1299"/>
    </location>
</feature>
<dbReference type="OrthoDB" id="666364at2759"/>
<dbReference type="PROSITE" id="PS50076">
    <property type="entry name" value="DNAJ_2"/>
    <property type="match status" value="1"/>
</dbReference>
<evidence type="ECO:0000259" key="5">
    <source>
        <dbReference type="PROSITE" id="PS50076"/>
    </source>
</evidence>
<dbReference type="PANTHER" id="PTHR44157">
    <property type="entry name" value="DNAJ HOMOLOG SUBFAMILY C MEMBER 11"/>
    <property type="match status" value="1"/>
</dbReference>
<evidence type="ECO:0000256" key="3">
    <source>
        <dbReference type="ARBA" id="ARBA00023186"/>
    </source>
</evidence>
<feature type="compositionally biased region" description="Polar residues" evidence="4">
    <location>
        <begin position="1174"/>
        <end position="1185"/>
    </location>
</feature>
<gene>
    <name evidence="6" type="ORF">UA08_00446</name>
</gene>
<feature type="compositionally biased region" description="Basic and acidic residues" evidence="4">
    <location>
        <begin position="1237"/>
        <end position="1250"/>
    </location>
</feature>
<evidence type="ECO:0000313" key="7">
    <source>
        <dbReference type="Proteomes" id="UP000214365"/>
    </source>
</evidence>
<feature type="compositionally biased region" description="Low complexity" evidence="4">
    <location>
        <begin position="1015"/>
        <end position="1028"/>
    </location>
</feature>
<feature type="region of interest" description="Disordered" evidence="4">
    <location>
        <begin position="1278"/>
        <end position="1314"/>
    </location>
</feature>
<dbReference type="GO" id="GO:0042407">
    <property type="term" value="P:cristae formation"/>
    <property type="evidence" value="ECO:0007669"/>
    <property type="project" value="TreeGrafter"/>
</dbReference>
<reference evidence="6 7" key="1">
    <citation type="submission" date="2015-06" db="EMBL/GenBank/DDBJ databases">
        <title>Talaromyces atroroseus IBT 11181 draft genome.</title>
        <authorList>
            <person name="Rasmussen K.B."/>
            <person name="Rasmussen S."/>
            <person name="Petersen B."/>
            <person name="Sicheritz-Ponten T."/>
            <person name="Mortensen U.H."/>
            <person name="Thrane U."/>
        </authorList>
    </citation>
    <scope>NUCLEOTIDE SEQUENCE [LARGE SCALE GENOMIC DNA]</scope>
    <source>
        <strain evidence="6 7">IBT 11181</strain>
    </source>
</reference>
<dbReference type="GO" id="GO:0005739">
    <property type="term" value="C:mitochondrion"/>
    <property type="evidence" value="ECO:0007669"/>
    <property type="project" value="GOC"/>
</dbReference>
<sequence length="1323" mass="146256">MAASRFGESQRHGAHTINDATFDADEAEEEEYGLLVQYPENIDYYSILGVPREPPPTDSQLRSAYHHLTLSFHPDKQPAHLVQAAQAQFRRIQDAYETLIDPKKRIVYDLEGEEGVKREWGATGSMGSRRAQIQNGHSAQVGPRTMSPTEFRRWFLAKMKAREREALDSLVGARGSMSIGIDASSLVSPGEEEGYVQLNMPTVRPSRYGLGYAFKTTLPDFSGLWAWVSGNQGDVEGEPLPEDAKPELPEVTFQTSISGAVRKTNQKIQVEREDGTSEIIKVDGPSILGAATFSLNANISHQITGVGLRAGPHSKLWSFLNGVLIGGNVDILPSQGLAVYMSKQVSPFPHSKPFTVTVTSTMPSNPSQHMPVVSASVARRFGVRKFGSLTYSSGLHMWPSFVQSMYSSYTDTSPDPKELFLLASQPSSLQLKYTTMPDAMTAEEAEELDHPNPPTKKELWQWIVSASPHGGSLSLQYARTLFADKIEDPPRSEWNLDGYHPSMFSQSRRGVRIEAEVTASLDGGMAWSISGLRRVGEVSSIGLGLSVRDARGLVMALTWRRLGQTIRVPIAICPVDLVDAELSVWAVMVPWLAYVGVEFGYIRPRERRLRREAIIRKRKLLKSQIAARKKESEQQIEMMKEHIGRRQLRERSQGGLYITKAEYGYRAPESPGCVGERAESKLIDVTIPVAARVDKGQLFISKNTSRFQIIGFYDPAPLLPKILRIWYLFRDQIHYVEAKDGEEDIAIPRREHRDPGGDDIQISSLGAAVGQFSKSRITDLKQSKDEDRGQEGGKYTMCFCFPSKSYVLEPYPPKRQWRYVRQRVGTRIVARHIEHGTNVLGKTFENRRSTTATLPLTVSCRDSNTNNHSTEACRNDTATSTDGGYSENKKQGGEGGNKAEAEEANTAQTNNNANQKPTDTSNKSKKKSKNAAKESNDNGNNNDSSQSRNSGKGDENSRNDASSSNQDLKSENASEEGDNNKNDKSGNTSNDQPKKEESTKSNNQKGKKGKGEGGNNKNNNNKKNQKGSTAQESSTKPDAEQSESSNAPPDQSENSKDNDKPQISATNDENNKKKVTFTDAPTEWAVSTPDEWGASVTATESDKKEGDSSIQTQDTSTNNDAPFTDFFNSGDSEQPSTENTGEKPGGGETSWFSPDADSSWRNNNETENVGDAGNASSSEWANGTRESNNSSAEATSEWDNGAATTTTTDTWNGQTTENSNVDSWQDEQTEVGAAAPQKEKQLDDSREPRVNNDKVMEFWVHESNGSWSLKTGKEIRDNCQPGEWKQDDAGFPYFERKTENPTSTWDGQHSDDAPKAMVLDVQW</sequence>
<evidence type="ECO:0000313" key="6">
    <source>
        <dbReference type="EMBL" id="OKL64454.1"/>
    </source>
</evidence>
<comment type="caution">
    <text evidence="6">The sequence shown here is derived from an EMBL/GenBank/DDBJ whole genome shotgun (WGS) entry which is preliminary data.</text>
</comment>
<dbReference type="InterPro" id="IPR024586">
    <property type="entry name" value="DnaJ-like_C11_C"/>
</dbReference>
<dbReference type="STRING" id="1441469.A0A225B166"/>
<dbReference type="GeneID" id="31000201"/>
<feature type="compositionally biased region" description="Low complexity" evidence="4">
    <location>
        <begin position="1186"/>
        <end position="1216"/>
    </location>
</feature>
<dbReference type="PRINTS" id="PR00625">
    <property type="entry name" value="JDOMAIN"/>
</dbReference>
<keyword evidence="2" id="KW-0472">Membrane</keyword>
<feature type="compositionally biased region" description="Polar residues" evidence="4">
    <location>
        <begin position="1108"/>
        <end position="1139"/>
    </location>
</feature>
<feature type="compositionally biased region" description="Basic and acidic residues" evidence="4">
    <location>
        <begin position="887"/>
        <end position="901"/>
    </location>
</feature>
<evidence type="ECO:0000256" key="2">
    <source>
        <dbReference type="ARBA" id="ARBA00023136"/>
    </source>
</evidence>
<dbReference type="SUPFAM" id="SSF46565">
    <property type="entry name" value="Chaperone J-domain"/>
    <property type="match status" value="1"/>
</dbReference>
<dbReference type="InterPro" id="IPR055225">
    <property type="entry name" value="DNAJC11-like_beta-barrel"/>
</dbReference>
<dbReference type="InterPro" id="IPR018253">
    <property type="entry name" value="DnaJ_domain_CS"/>
</dbReference>
<dbReference type="CDD" id="cd06257">
    <property type="entry name" value="DnaJ"/>
    <property type="match status" value="1"/>
</dbReference>
<dbReference type="Gene3D" id="1.10.287.110">
    <property type="entry name" value="DnaJ domain"/>
    <property type="match status" value="1"/>
</dbReference>
<feature type="region of interest" description="Disordered" evidence="4">
    <location>
        <begin position="123"/>
        <end position="145"/>
    </location>
</feature>
<feature type="region of interest" description="Disordered" evidence="4">
    <location>
        <begin position="860"/>
        <end position="1250"/>
    </location>
</feature>
<dbReference type="SMART" id="SM00271">
    <property type="entry name" value="DnaJ"/>
    <property type="match status" value="1"/>
</dbReference>
<feature type="compositionally biased region" description="Basic and acidic residues" evidence="4">
    <location>
        <begin position="968"/>
        <end position="984"/>
    </location>
</feature>
<dbReference type="PROSITE" id="PS00636">
    <property type="entry name" value="DNAJ_1"/>
    <property type="match status" value="1"/>
</dbReference>
<feature type="compositionally biased region" description="Low complexity" evidence="4">
    <location>
        <begin position="904"/>
        <end position="916"/>
    </location>
</feature>
<dbReference type="InterPro" id="IPR052243">
    <property type="entry name" value="Mito_inner_membrane_organizer"/>
</dbReference>
<feature type="compositionally biased region" description="Polar residues" evidence="4">
    <location>
        <begin position="1029"/>
        <end position="1052"/>
    </location>
</feature>
<feature type="compositionally biased region" description="Low complexity" evidence="4">
    <location>
        <begin position="937"/>
        <end position="950"/>
    </location>
</feature>
<dbReference type="Proteomes" id="UP000214365">
    <property type="component" value="Unassembled WGS sequence"/>
</dbReference>
<evidence type="ECO:0000256" key="4">
    <source>
        <dbReference type="SAM" id="MobiDB-lite"/>
    </source>
</evidence>
<dbReference type="PANTHER" id="PTHR44157:SF1">
    <property type="entry name" value="DNAJ HOMOLOG SUBFAMILY C MEMBER 11"/>
    <property type="match status" value="1"/>
</dbReference>
<evidence type="ECO:0000256" key="1">
    <source>
        <dbReference type="ARBA" id="ARBA00004370"/>
    </source>
</evidence>
<accession>A0A225B166</accession>
<proteinExistence type="predicted"/>
<dbReference type="Pfam" id="PF00226">
    <property type="entry name" value="DnaJ"/>
    <property type="match status" value="1"/>
</dbReference>
<feature type="domain" description="J" evidence="5">
    <location>
        <begin position="43"/>
        <end position="112"/>
    </location>
</feature>
<protein>
    <recommendedName>
        <fullName evidence="5">J domain-containing protein</fullName>
    </recommendedName>
</protein>
<keyword evidence="7" id="KW-1185">Reference proteome</keyword>
<dbReference type="Pfam" id="PF11875">
    <property type="entry name" value="DnaJ-like_C11_C"/>
    <property type="match status" value="1"/>
</dbReference>
<organism evidence="6 7">
    <name type="scientific">Talaromyces atroroseus</name>
    <dbReference type="NCBI Taxonomy" id="1441469"/>
    <lineage>
        <taxon>Eukaryota</taxon>
        <taxon>Fungi</taxon>
        <taxon>Dikarya</taxon>
        <taxon>Ascomycota</taxon>
        <taxon>Pezizomycotina</taxon>
        <taxon>Eurotiomycetes</taxon>
        <taxon>Eurotiomycetidae</taxon>
        <taxon>Eurotiales</taxon>
        <taxon>Trichocomaceae</taxon>
        <taxon>Talaromyces</taxon>
        <taxon>Talaromyces sect. Trachyspermi</taxon>
    </lineage>
</organism>
<feature type="compositionally biased region" description="Polar residues" evidence="4">
    <location>
        <begin position="860"/>
        <end position="883"/>
    </location>
</feature>
<keyword evidence="3" id="KW-0143">Chaperone</keyword>
<dbReference type="EMBL" id="LFMY01000001">
    <property type="protein sequence ID" value="OKL64454.1"/>
    <property type="molecule type" value="Genomic_DNA"/>
</dbReference>